<evidence type="ECO:0000313" key="2">
    <source>
        <dbReference type="EMBL" id="CAH0480930.1"/>
    </source>
</evidence>
<feature type="region of interest" description="Disordered" evidence="1">
    <location>
        <begin position="144"/>
        <end position="183"/>
    </location>
</feature>
<feature type="compositionally biased region" description="Acidic residues" evidence="1">
    <location>
        <begin position="115"/>
        <end position="125"/>
    </location>
</feature>
<proteinExistence type="predicted"/>
<dbReference type="Proteomes" id="UP001160483">
    <property type="component" value="Unassembled WGS sequence"/>
</dbReference>
<evidence type="ECO:0000256" key="1">
    <source>
        <dbReference type="SAM" id="MobiDB-lite"/>
    </source>
</evidence>
<feature type="compositionally biased region" description="Low complexity" evidence="1">
    <location>
        <begin position="77"/>
        <end position="99"/>
    </location>
</feature>
<feature type="region of interest" description="Disordered" evidence="1">
    <location>
        <begin position="1"/>
        <end position="125"/>
    </location>
</feature>
<reference evidence="2" key="1">
    <citation type="submission" date="2021-11" db="EMBL/GenBank/DDBJ databases">
        <authorList>
            <person name="Islam A."/>
            <person name="Islam S."/>
            <person name="Flora M.S."/>
            <person name="Rahman M."/>
            <person name="Ziaur R.M."/>
            <person name="Epstein J.H."/>
            <person name="Hassan M."/>
            <person name="Klassen M."/>
            <person name="Woodard K."/>
            <person name="Webb A."/>
            <person name="Webby R.J."/>
            <person name="El Zowalaty M.E."/>
        </authorList>
    </citation>
    <scope>NUCLEOTIDE SEQUENCE</scope>
    <source>
        <strain evidence="2">Pbs3</strain>
    </source>
</reference>
<gene>
    <name evidence="2" type="ORF">PBS003_LOCUS7541</name>
</gene>
<organism evidence="2 3">
    <name type="scientific">Peronospora belbahrii</name>
    <dbReference type="NCBI Taxonomy" id="622444"/>
    <lineage>
        <taxon>Eukaryota</taxon>
        <taxon>Sar</taxon>
        <taxon>Stramenopiles</taxon>
        <taxon>Oomycota</taxon>
        <taxon>Peronosporomycetes</taxon>
        <taxon>Peronosporales</taxon>
        <taxon>Peronosporaceae</taxon>
        <taxon>Peronospora</taxon>
    </lineage>
</organism>
<dbReference type="EMBL" id="CAKKTJ010000326">
    <property type="protein sequence ID" value="CAH0480930.1"/>
    <property type="molecule type" value="Genomic_DNA"/>
</dbReference>
<evidence type="ECO:0000313" key="3">
    <source>
        <dbReference type="Proteomes" id="UP001160483"/>
    </source>
</evidence>
<sequence>MTAALRLARGAPAREGASRSLAVENGLPPEPIRSHGGGVGAQELQHESSQGSRISSREYSHSASTPVTGKRPRRSSAKTTAKVSKSTKSSATRTPASPTHKSETFRDLPSASSSDPDDDTASDDSEALSKPLIFAQPVAPPGPAVFHPIFGSSDSDAESVSEKKTPGTVVKADSAPGGSPTLPKGNFIPGYMQVKAFTAAEVAPCSVDLVNSLIIVTMTPSGLIDRLELPWGWFGPPNGKG</sequence>
<feature type="compositionally biased region" description="Low complexity" evidence="1">
    <location>
        <begin position="1"/>
        <end position="15"/>
    </location>
</feature>
<accession>A0AAU9L891</accession>
<dbReference type="AlphaFoldDB" id="A0AAU9L891"/>
<name>A0AAU9L891_9STRA</name>
<comment type="caution">
    <text evidence="2">The sequence shown here is derived from an EMBL/GenBank/DDBJ whole genome shotgun (WGS) entry which is preliminary data.</text>
</comment>
<protein>
    <submittedName>
        <fullName evidence="2">Uncharacterized protein</fullName>
    </submittedName>
</protein>